<feature type="region of interest" description="Disordered" evidence="2">
    <location>
        <begin position="218"/>
        <end position="274"/>
    </location>
</feature>
<proteinExistence type="predicted"/>
<feature type="compositionally biased region" description="Low complexity" evidence="2">
    <location>
        <begin position="178"/>
        <end position="190"/>
    </location>
</feature>
<dbReference type="InterPro" id="IPR032640">
    <property type="entry name" value="AMPK1_CBM"/>
</dbReference>
<evidence type="ECO:0000256" key="2">
    <source>
        <dbReference type="SAM" id="MobiDB-lite"/>
    </source>
</evidence>
<dbReference type="PANTHER" id="PTHR47434">
    <property type="entry name" value="PROTEIN PTST HOMOLOG 3, CHLOROPLASTIC"/>
    <property type="match status" value="1"/>
</dbReference>
<feature type="region of interest" description="Disordered" evidence="2">
    <location>
        <begin position="140"/>
        <end position="202"/>
    </location>
</feature>
<dbReference type="FunCoup" id="A0A6I9S596">
    <property type="interactions" value="2969"/>
</dbReference>
<dbReference type="SUPFAM" id="SSF81296">
    <property type="entry name" value="E set domains"/>
    <property type="match status" value="1"/>
</dbReference>
<dbReference type="RefSeq" id="XP_010933639.1">
    <property type="nucleotide sequence ID" value="XM_010935337.3"/>
</dbReference>
<feature type="compositionally biased region" description="Low complexity" evidence="2">
    <location>
        <begin position="7"/>
        <end position="20"/>
    </location>
</feature>
<dbReference type="InterPro" id="IPR014756">
    <property type="entry name" value="Ig_E-set"/>
</dbReference>
<feature type="domain" description="AMP-activated protein kinase glycogen-binding" evidence="3">
    <location>
        <begin position="444"/>
        <end position="519"/>
    </location>
</feature>
<dbReference type="GeneID" id="105053977"/>
<dbReference type="KEGG" id="egu:105053977"/>
<feature type="coiled-coil region" evidence="1">
    <location>
        <begin position="392"/>
        <end position="444"/>
    </location>
</feature>
<dbReference type="Gene3D" id="2.60.40.10">
    <property type="entry name" value="Immunoglobulins"/>
    <property type="match status" value="1"/>
</dbReference>
<dbReference type="InParanoid" id="A0A6I9S596"/>
<dbReference type="PANTHER" id="PTHR47434:SF1">
    <property type="entry name" value="PROTEIN PTST HOMOLOG 2, CHLOROPLASTIC"/>
    <property type="match status" value="1"/>
</dbReference>
<evidence type="ECO:0000256" key="1">
    <source>
        <dbReference type="SAM" id="Coils"/>
    </source>
</evidence>
<accession>A0A6I9S596</accession>
<dbReference type="GO" id="GO:0009507">
    <property type="term" value="C:chloroplast"/>
    <property type="evidence" value="ECO:0007669"/>
    <property type="project" value="UniProtKB-ARBA"/>
</dbReference>
<evidence type="ECO:0000259" key="3">
    <source>
        <dbReference type="Pfam" id="PF16561"/>
    </source>
</evidence>
<dbReference type="InterPro" id="IPR013783">
    <property type="entry name" value="Ig-like_fold"/>
</dbReference>
<feature type="compositionally biased region" description="Polar residues" evidence="2">
    <location>
        <begin position="249"/>
        <end position="264"/>
    </location>
</feature>
<evidence type="ECO:0000313" key="4">
    <source>
        <dbReference type="Proteomes" id="UP000504607"/>
    </source>
</evidence>
<dbReference type="Proteomes" id="UP000504607">
    <property type="component" value="Chromosome 1"/>
</dbReference>
<dbReference type="OrthoDB" id="531008at2759"/>
<sequence length="521" mass="57521">MASITASRPSAFLPSRLSRPSLPPLPLLALRQAPQESPSLSLVQSKNAGLGLANRWRRTRLRGPRKRKAKGEDASGPEGKWVLEEEVYNFMETSENPGFFPTREQLIAAGRKDLADAIAAEGGWLAYGWNLEDESGDGDNLDSLKSLDSSNKESLQEDERMSQQRFSSEVNDGRLPGSKDSSTASSSGRSMETEGGEDGGIEGILSRLEVERSLAFGMGSSKKGVNGRGSFGPGDTISFSRKRKVGGSEMTSISGGVHSQNGTSADVDGMRSSKPDTWRCWSLQRAGNPAIKFEAAEIVPTGDINILDHDHSNEVSTDSKMQLTDSAARTSTGRNESHTDQSQIRVRLQHLESDLTSALHLLRSRAKEKEQQSSVEELHQLSDAWEFQETEIMKARDKLRSIRAKLAVLEGKMALELIEARNIMEEKQKRLDAAENALNLLRTTCIVWPNSAKEVLLAGSFDGWTSQRRMEQSSSGFFSLHLKLYPGRYEVKFIVDGVWKIDPLRPIVHNYGHENNLLIIP</sequence>
<protein>
    <submittedName>
        <fullName evidence="5">Protein FLOURY ENDOSPERM 6, chloroplastic</fullName>
    </submittedName>
</protein>
<dbReference type="Pfam" id="PF16561">
    <property type="entry name" value="AMPK1_CBM"/>
    <property type="match status" value="1"/>
</dbReference>
<feature type="compositionally biased region" description="Polar residues" evidence="2">
    <location>
        <begin position="314"/>
        <end position="342"/>
    </location>
</feature>
<dbReference type="AlphaFoldDB" id="A0A6I9S596"/>
<evidence type="ECO:0000313" key="5">
    <source>
        <dbReference type="RefSeq" id="XP_010933639.1"/>
    </source>
</evidence>
<feature type="region of interest" description="Disordered" evidence="2">
    <location>
        <begin position="1"/>
        <end position="20"/>
    </location>
</feature>
<keyword evidence="4" id="KW-1185">Reference proteome</keyword>
<reference evidence="5" key="1">
    <citation type="submission" date="2025-08" db="UniProtKB">
        <authorList>
            <consortium name="RefSeq"/>
        </authorList>
    </citation>
    <scope>IDENTIFICATION</scope>
</reference>
<feature type="region of interest" description="Disordered" evidence="2">
    <location>
        <begin position="311"/>
        <end position="342"/>
    </location>
</feature>
<organism evidence="4 5">
    <name type="scientific">Elaeis guineensis var. tenera</name>
    <name type="common">Oil palm</name>
    <dbReference type="NCBI Taxonomy" id="51953"/>
    <lineage>
        <taxon>Eukaryota</taxon>
        <taxon>Viridiplantae</taxon>
        <taxon>Streptophyta</taxon>
        <taxon>Embryophyta</taxon>
        <taxon>Tracheophyta</taxon>
        <taxon>Spermatophyta</taxon>
        <taxon>Magnoliopsida</taxon>
        <taxon>Liliopsida</taxon>
        <taxon>Arecaceae</taxon>
        <taxon>Arecoideae</taxon>
        <taxon>Cocoseae</taxon>
        <taxon>Elaeidinae</taxon>
        <taxon>Elaeis</taxon>
    </lineage>
</organism>
<feature type="compositionally biased region" description="Basic and acidic residues" evidence="2">
    <location>
        <begin position="150"/>
        <end position="162"/>
    </location>
</feature>
<keyword evidence="1" id="KW-0175">Coiled coil</keyword>
<gene>
    <name evidence="5" type="primary">LOC105053977</name>
</gene>
<dbReference type="CDD" id="cd02859">
    <property type="entry name" value="E_set_AMPKbeta_like_N"/>
    <property type="match status" value="1"/>
</dbReference>
<name>A0A6I9S596_ELAGV</name>